<gene>
    <name evidence="2" type="ORF">CCHR01_19884</name>
</gene>
<dbReference type="AlphaFoldDB" id="A0AAD9E4R6"/>
<evidence type="ECO:0000256" key="1">
    <source>
        <dbReference type="SAM" id="MobiDB-lite"/>
    </source>
</evidence>
<organism evidence="2 3">
    <name type="scientific">Colletotrichum chrysophilum</name>
    <dbReference type="NCBI Taxonomy" id="1836956"/>
    <lineage>
        <taxon>Eukaryota</taxon>
        <taxon>Fungi</taxon>
        <taxon>Dikarya</taxon>
        <taxon>Ascomycota</taxon>
        <taxon>Pezizomycotina</taxon>
        <taxon>Sordariomycetes</taxon>
        <taxon>Hypocreomycetidae</taxon>
        <taxon>Glomerellales</taxon>
        <taxon>Glomerellaceae</taxon>
        <taxon>Colletotrichum</taxon>
        <taxon>Colletotrichum gloeosporioides species complex</taxon>
    </lineage>
</organism>
<evidence type="ECO:0000313" key="2">
    <source>
        <dbReference type="EMBL" id="KAK1837494.1"/>
    </source>
</evidence>
<dbReference type="EMBL" id="JAQOWY010001205">
    <property type="protein sequence ID" value="KAK1837494.1"/>
    <property type="molecule type" value="Genomic_DNA"/>
</dbReference>
<accession>A0AAD9E4R6</accession>
<evidence type="ECO:0000313" key="3">
    <source>
        <dbReference type="Proteomes" id="UP001243330"/>
    </source>
</evidence>
<proteinExistence type="predicted"/>
<keyword evidence="3" id="KW-1185">Reference proteome</keyword>
<comment type="caution">
    <text evidence="2">The sequence shown here is derived from an EMBL/GenBank/DDBJ whole genome shotgun (WGS) entry which is preliminary data.</text>
</comment>
<name>A0AAD9E4R6_9PEZI</name>
<dbReference type="Proteomes" id="UP001243330">
    <property type="component" value="Unassembled WGS sequence"/>
</dbReference>
<sequence length="203" mass="22363">MRRAVICLGKCVIKTSLAGRPLMRGLGKASQVTAISFGESTFRCVEPKANIVSAAVSQYLKVDKYDSIVVKSKIMRWLSVIHGDATLVALMSRHKVERRGAGHTERGHGQINCHDTANTPHCSPAGLRSDPESVRTRTRVAAFQPVRRLPPGDSGLLPLFSSSLLKREGARINTHSDSLDLSDFFSPGLFLLPRHLHHCWSWS</sequence>
<feature type="compositionally biased region" description="Basic and acidic residues" evidence="1">
    <location>
        <begin position="99"/>
        <end position="108"/>
    </location>
</feature>
<protein>
    <submittedName>
        <fullName evidence="2">Uncharacterized protein</fullName>
    </submittedName>
</protein>
<feature type="region of interest" description="Disordered" evidence="1">
    <location>
        <begin position="99"/>
        <end position="134"/>
    </location>
</feature>
<reference evidence="2" key="1">
    <citation type="submission" date="2023-01" db="EMBL/GenBank/DDBJ databases">
        <title>Colletotrichum chrysophilum M932 genome sequence.</title>
        <authorList>
            <person name="Baroncelli R."/>
        </authorList>
    </citation>
    <scope>NUCLEOTIDE SEQUENCE</scope>
    <source>
        <strain evidence="2">M932</strain>
    </source>
</reference>